<dbReference type="SUPFAM" id="SSF54593">
    <property type="entry name" value="Glyoxalase/Bleomycin resistance protein/Dihydroxybiphenyl dioxygenase"/>
    <property type="match status" value="1"/>
</dbReference>
<dbReference type="InterPro" id="IPR041581">
    <property type="entry name" value="Glyoxalase_6"/>
</dbReference>
<dbReference type="PROSITE" id="PS51819">
    <property type="entry name" value="VOC"/>
    <property type="match status" value="1"/>
</dbReference>
<name>A0ABU3UJG2_9ACTN</name>
<evidence type="ECO:0000313" key="3">
    <source>
        <dbReference type="Proteomes" id="UP001257627"/>
    </source>
</evidence>
<reference evidence="2 3" key="1">
    <citation type="submission" date="2023-02" db="EMBL/GenBank/DDBJ databases">
        <authorList>
            <person name="Maleckis M."/>
        </authorList>
    </citation>
    <scope>NUCLEOTIDE SEQUENCE [LARGE SCALE GENOMIC DNA]</scope>
    <source>
        <strain evidence="2 3">P8-A2</strain>
    </source>
</reference>
<sequence length="161" mass="17118">MSVELTHLTLYSDDPVSLARFWAAVFTTSVTQDQGPAPRPRVVFEEGRRPEVLYFEGPRAGHLSGSGAVLGIQSETGTLAQEVARLIGLGALIVVEEKGVEGLPKVTMSDPGGNQFSVVPGKEEQIDWERAREAESKELTSGTATAVIIVPDEERSGNGGA</sequence>
<dbReference type="Gene3D" id="3.10.180.10">
    <property type="entry name" value="2,3-Dihydroxybiphenyl 1,2-Dioxygenase, domain 1"/>
    <property type="match status" value="1"/>
</dbReference>
<gene>
    <name evidence="2" type="ORF">PU648_15310</name>
</gene>
<feature type="domain" description="VOC" evidence="1">
    <location>
        <begin position="4"/>
        <end position="121"/>
    </location>
</feature>
<dbReference type="EMBL" id="JARAKF010000001">
    <property type="protein sequence ID" value="MDU8993669.1"/>
    <property type="molecule type" value="Genomic_DNA"/>
</dbReference>
<dbReference type="RefSeq" id="WP_143609495.1">
    <property type="nucleotide sequence ID" value="NZ_CP107955.1"/>
</dbReference>
<comment type="caution">
    <text evidence="2">The sequence shown here is derived from an EMBL/GenBank/DDBJ whole genome shotgun (WGS) entry which is preliminary data.</text>
</comment>
<dbReference type="InterPro" id="IPR037523">
    <property type="entry name" value="VOC_core"/>
</dbReference>
<dbReference type="Proteomes" id="UP001257627">
    <property type="component" value="Unassembled WGS sequence"/>
</dbReference>
<dbReference type="Pfam" id="PF18029">
    <property type="entry name" value="Glyoxalase_6"/>
    <property type="match status" value="1"/>
</dbReference>
<dbReference type="InterPro" id="IPR029068">
    <property type="entry name" value="Glyas_Bleomycin-R_OHBP_Dase"/>
</dbReference>
<protein>
    <submittedName>
        <fullName evidence="2">VOC family protein</fullName>
    </submittedName>
</protein>
<accession>A0ABU3UJG2</accession>
<evidence type="ECO:0000313" key="2">
    <source>
        <dbReference type="EMBL" id="MDU8993669.1"/>
    </source>
</evidence>
<evidence type="ECO:0000259" key="1">
    <source>
        <dbReference type="PROSITE" id="PS51819"/>
    </source>
</evidence>
<keyword evidence="3" id="KW-1185">Reference proteome</keyword>
<organism evidence="2 3">
    <name type="scientific">Streptomyces mirabilis</name>
    <dbReference type="NCBI Taxonomy" id="68239"/>
    <lineage>
        <taxon>Bacteria</taxon>
        <taxon>Bacillati</taxon>
        <taxon>Actinomycetota</taxon>
        <taxon>Actinomycetes</taxon>
        <taxon>Kitasatosporales</taxon>
        <taxon>Streptomycetaceae</taxon>
        <taxon>Streptomyces</taxon>
    </lineage>
</organism>
<proteinExistence type="predicted"/>